<evidence type="ECO:0000313" key="14">
    <source>
        <dbReference type="Proteomes" id="UP000476176"/>
    </source>
</evidence>
<proteinExistence type="predicted"/>
<reference evidence="8 9" key="1">
    <citation type="submission" date="2018-08" db="EMBL/GenBank/DDBJ databases">
        <title>Genomic investigation of the strawberry pathogen Phytophthora fragariae indicates pathogenicity is determined by transcriptional variation in three key races.</title>
        <authorList>
            <person name="Adams T.M."/>
            <person name="Armitage A.D."/>
            <person name="Sobczyk M.K."/>
            <person name="Bates H.J."/>
            <person name="Dunwell J.M."/>
            <person name="Nellist C.F."/>
            <person name="Harrison R.J."/>
        </authorList>
    </citation>
    <scope>NUCLEOTIDE SEQUENCE [LARGE SCALE GENOMIC DNA]</scope>
    <source>
        <strain evidence="7 10">A4</strain>
        <strain evidence="6 11">BC-1</strain>
        <strain evidence="5 14">BC-23</strain>
        <strain evidence="4 9">NOV-27</strain>
        <strain evidence="3 12">NOV-5</strain>
        <strain evidence="2 13">NOV-71</strain>
        <strain evidence="1 8">NOV-9</strain>
    </source>
</reference>
<evidence type="ECO:0000313" key="2">
    <source>
        <dbReference type="EMBL" id="KAE9111132.1"/>
    </source>
</evidence>
<dbReference type="EMBL" id="QXGF01000419">
    <property type="protein sequence ID" value="KAE8940540.1"/>
    <property type="molecule type" value="Genomic_DNA"/>
</dbReference>
<evidence type="ECO:0000313" key="11">
    <source>
        <dbReference type="Proteomes" id="UP000440367"/>
    </source>
</evidence>
<dbReference type="Proteomes" id="UP000440367">
    <property type="component" value="Unassembled WGS sequence"/>
</dbReference>
<accession>A0A6A4DP15</accession>
<dbReference type="Proteomes" id="UP000441208">
    <property type="component" value="Unassembled WGS sequence"/>
</dbReference>
<keyword evidence="9" id="KW-1185">Reference proteome</keyword>
<dbReference type="Proteomes" id="UP000476176">
    <property type="component" value="Unassembled WGS sequence"/>
</dbReference>
<dbReference type="AlphaFoldDB" id="A0A6A4DP15"/>
<evidence type="ECO:0000313" key="8">
    <source>
        <dbReference type="Proteomes" id="UP000429523"/>
    </source>
</evidence>
<comment type="caution">
    <text evidence="7">The sequence shown here is derived from an EMBL/GenBank/DDBJ whole genome shotgun (WGS) entry which is preliminary data.</text>
</comment>
<dbReference type="EMBL" id="QXGC01000547">
    <property type="protein sequence ID" value="KAE9230421.1"/>
    <property type="molecule type" value="Genomic_DNA"/>
</dbReference>
<dbReference type="EMBL" id="QXGA01000554">
    <property type="protein sequence ID" value="KAE9144253.1"/>
    <property type="molecule type" value="Genomic_DNA"/>
</dbReference>
<sequence>MTRVRSFKVPSDVAIAALLAFNTNVVAKGTGCCNTRSRHDGRTMPRCCRHGRMDVHAPCISKAGAVRGVRELHRMGQRTEPSPARARAVGAAGANRKRHEIFFGCRARFCLCAARFNVEHSRRQGKPRQVQVVVS</sequence>
<evidence type="ECO:0000313" key="10">
    <source>
        <dbReference type="Proteomes" id="UP000437068"/>
    </source>
</evidence>
<dbReference type="EMBL" id="QXGE01000458">
    <property type="protein sequence ID" value="KAE9311916.1"/>
    <property type="molecule type" value="Genomic_DNA"/>
</dbReference>
<dbReference type="EMBL" id="QXGD01000625">
    <property type="protein sequence ID" value="KAE9231260.1"/>
    <property type="molecule type" value="Genomic_DNA"/>
</dbReference>
<protein>
    <submittedName>
        <fullName evidence="7">Uncharacterized protein</fullName>
    </submittedName>
</protein>
<evidence type="ECO:0000313" key="3">
    <source>
        <dbReference type="EMBL" id="KAE9144253.1"/>
    </source>
</evidence>
<dbReference type="Proteomes" id="UP000433483">
    <property type="component" value="Unassembled WGS sequence"/>
</dbReference>
<evidence type="ECO:0000313" key="6">
    <source>
        <dbReference type="EMBL" id="KAE9231260.1"/>
    </source>
</evidence>
<evidence type="ECO:0000313" key="5">
    <source>
        <dbReference type="EMBL" id="KAE9230421.1"/>
    </source>
</evidence>
<dbReference type="EMBL" id="QXGB01000582">
    <property type="protein sequence ID" value="KAE9210016.1"/>
    <property type="molecule type" value="Genomic_DNA"/>
</dbReference>
<evidence type="ECO:0000313" key="13">
    <source>
        <dbReference type="Proteomes" id="UP000441208"/>
    </source>
</evidence>
<evidence type="ECO:0000313" key="7">
    <source>
        <dbReference type="EMBL" id="KAE9311916.1"/>
    </source>
</evidence>
<dbReference type="OrthoDB" id="10276170at2759"/>
<dbReference type="Proteomes" id="UP000440732">
    <property type="component" value="Unassembled WGS sequence"/>
</dbReference>
<organism evidence="7 10">
    <name type="scientific">Phytophthora fragariae</name>
    <dbReference type="NCBI Taxonomy" id="53985"/>
    <lineage>
        <taxon>Eukaryota</taxon>
        <taxon>Sar</taxon>
        <taxon>Stramenopiles</taxon>
        <taxon>Oomycota</taxon>
        <taxon>Peronosporomycetes</taxon>
        <taxon>Peronosporales</taxon>
        <taxon>Peronosporaceae</taxon>
        <taxon>Phytophthora</taxon>
    </lineage>
</organism>
<evidence type="ECO:0000313" key="4">
    <source>
        <dbReference type="EMBL" id="KAE9210016.1"/>
    </source>
</evidence>
<dbReference type="Proteomes" id="UP000429523">
    <property type="component" value="Unassembled WGS sequence"/>
</dbReference>
<gene>
    <name evidence="7" type="ORF">PF001_g9493</name>
    <name evidence="6" type="ORF">PF002_g12742</name>
    <name evidence="5" type="ORF">PF004_g10492</name>
    <name evidence="4" type="ORF">PF005_g11599</name>
    <name evidence="3" type="ORF">PF006_g10787</name>
    <name evidence="2" type="ORF">PF007_g11601</name>
    <name evidence="1" type="ORF">PF009_g9652</name>
</gene>
<name>A0A6A4DP15_9STRA</name>
<dbReference type="Proteomes" id="UP000437068">
    <property type="component" value="Unassembled WGS sequence"/>
</dbReference>
<evidence type="ECO:0000313" key="1">
    <source>
        <dbReference type="EMBL" id="KAE8940540.1"/>
    </source>
</evidence>
<dbReference type="EMBL" id="QXFZ01000587">
    <property type="protein sequence ID" value="KAE9111132.1"/>
    <property type="molecule type" value="Genomic_DNA"/>
</dbReference>
<evidence type="ECO:0000313" key="9">
    <source>
        <dbReference type="Proteomes" id="UP000433483"/>
    </source>
</evidence>
<evidence type="ECO:0000313" key="12">
    <source>
        <dbReference type="Proteomes" id="UP000440732"/>
    </source>
</evidence>